<evidence type="ECO:0000313" key="1">
    <source>
        <dbReference type="EMBL" id="TDQ36539.1"/>
    </source>
</evidence>
<dbReference type="InterPro" id="IPR010843">
    <property type="entry name" value="Uncharacterised_AroM"/>
</dbReference>
<dbReference type="Pfam" id="PF07302">
    <property type="entry name" value="AroM"/>
    <property type="match status" value="1"/>
</dbReference>
<comment type="caution">
    <text evidence="1">The sequence shown here is derived from an EMBL/GenBank/DDBJ whole genome shotgun (WGS) entry which is preliminary data.</text>
</comment>
<dbReference type="Proteomes" id="UP000295632">
    <property type="component" value="Unassembled WGS sequence"/>
</dbReference>
<keyword evidence="2" id="KW-1185">Reference proteome</keyword>
<evidence type="ECO:0000313" key="2">
    <source>
        <dbReference type="Proteomes" id="UP000295632"/>
    </source>
</evidence>
<organism evidence="1 2">
    <name type="scientific">Aureibacillus halotolerans</name>
    <dbReference type="NCBI Taxonomy" id="1508390"/>
    <lineage>
        <taxon>Bacteria</taxon>
        <taxon>Bacillati</taxon>
        <taxon>Bacillota</taxon>
        <taxon>Bacilli</taxon>
        <taxon>Bacillales</taxon>
        <taxon>Bacillaceae</taxon>
        <taxon>Aureibacillus</taxon>
    </lineage>
</organism>
<proteinExistence type="predicted"/>
<protein>
    <submittedName>
        <fullName evidence="1">Protein AroM</fullName>
    </submittedName>
</protein>
<dbReference type="OrthoDB" id="9798683at2"/>
<reference evidence="1 2" key="1">
    <citation type="submission" date="2019-03" db="EMBL/GenBank/DDBJ databases">
        <title>Genomic Encyclopedia of Type Strains, Phase IV (KMG-IV): sequencing the most valuable type-strain genomes for metagenomic binning, comparative biology and taxonomic classification.</title>
        <authorList>
            <person name="Goeker M."/>
        </authorList>
    </citation>
    <scope>NUCLEOTIDE SEQUENCE [LARGE SCALE GENOMIC DNA]</scope>
    <source>
        <strain evidence="1 2">DSM 28697</strain>
    </source>
</reference>
<sequence>MTNTTIGLLTIGQAPRTDLTPELLSYLGNVEIIEKGALDGFTQEQLLAVAPSQEDITYVSRLETGHEVNIGKSKVQPLLDQKLQEFKQEGIQLVMLACTGQFASFSTNINVLYPDRLLTAFVQSIAPVKTLGIVLPSKEQVTTAKQRWQPYAEHVTCSVASPYEQADFQGAANEVQEAHCDVVILDCMGYTKEQAEIVQRSLRCPVVLSRKLFAVMANAFLK</sequence>
<dbReference type="NCBIfam" id="NF007788">
    <property type="entry name" value="PRK10481.1"/>
    <property type="match status" value="1"/>
</dbReference>
<name>A0A4R6TX05_9BACI</name>
<dbReference type="EMBL" id="SNYJ01000017">
    <property type="protein sequence ID" value="TDQ36539.1"/>
    <property type="molecule type" value="Genomic_DNA"/>
</dbReference>
<gene>
    <name evidence="1" type="ORF">EV213_1173</name>
</gene>
<dbReference type="AlphaFoldDB" id="A0A4R6TX05"/>
<dbReference type="RefSeq" id="WP_133581581.1">
    <property type="nucleotide sequence ID" value="NZ_SNYJ01000017.1"/>
</dbReference>
<accession>A0A4R6TX05</accession>